<dbReference type="PANTHER" id="PTHR47691:SF3">
    <property type="entry name" value="HTH-TYPE TRANSCRIPTIONAL REGULATOR RV0890C-RELATED"/>
    <property type="match status" value="1"/>
</dbReference>
<gene>
    <name evidence="1" type="ORF">C8N24_1313</name>
</gene>
<dbReference type="EMBL" id="RBIL01000001">
    <property type="protein sequence ID" value="RKQ91491.1"/>
    <property type="molecule type" value="Genomic_DNA"/>
</dbReference>
<protein>
    <recommendedName>
        <fullName evidence="3">MinD-like ATPase involved in chromosome partitioning or flagellar assembly</fullName>
    </recommendedName>
</protein>
<dbReference type="RefSeq" id="WP_121249148.1">
    <property type="nucleotide sequence ID" value="NZ_RBIL01000001.1"/>
</dbReference>
<proteinExistence type="predicted"/>
<dbReference type="Gene3D" id="3.40.50.300">
    <property type="entry name" value="P-loop containing nucleotide triphosphate hydrolases"/>
    <property type="match status" value="2"/>
</dbReference>
<dbReference type="AlphaFoldDB" id="A0A660LFJ7"/>
<evidence type="ECO:0008006" key="3">
    <source>
        <dbReference type="Google" id="ProtNLM"/>
    </source>
</evidence>
<evidence type="ECO:0000313" key="1">
    <source>
        <dbReference type="EMBL" id="RKQ91491.1"/>
    </source>
</evidence>
<dbReference type="Proteomes" id="UP000278962">
    <property type="component" value="Unassembled WGS sequence"/>
</dbReference>
<sequence>MIYTFYSYKGGVGRSMALANVAEWLYLTAGLRVVIVDWDLEAPGLEAFFPSDGRPAAVARQPGLIDLLLEYKADLPYLDLPPEADQEATVKALSEQLTPLRSRVFPLRRPVTRPDGRTSGVWILPAGRRAGESFTAYSDAVQDFDWNGFYARSRGHAFFEWLRRQLVSPDLADVALIDARTGFSEMGGVATRQLADVIVSLCVLNSQNIEGVRAMTASFARPEVLAARGRPLMQLVVPTRTDNNETDALNFAKGQFERQTSDLLPEPMRGRRTFWDLRIPYVPKYAYTERLAVGASDANEDLVAAYTRLATQLIELAPAGAAVRATLHDDRARELRSTVALAQVTNVPARLPLLVGREGLLSDLRSRFAPAGTPIVLYGLGGAGKTALAIEFAHRFTADYRVAWWIDASSPERVAQGYVQLAAALGVIPGHDPIAYAREWFAAHEGWLLVLDGAEHPDVLEPLMPRERRGHVLITSRSPRWTGIATAVEVPVLAVDDAVDLVRRRTGESEPAMLEGLARALGEHPLALEEACAYMEATGRSIGSFRERYADEGARFLQRAGEQRGTGHALAALWLESYREVLRDPPARDLLGLLSVLGSESVPVEAITCGAPVTAARFLWEPATVDEAVIKLRQFSFVAAREGGLQVHGLLAAFVRMWLGEDLVRHWTETGVGVLSSALARSEAPDELVLAHAQAVVDRTDDGSTAAIELLDLLAGKQEELGRIPAAAATLEEAVRRSRLHLGDRWVERAMRARLMLLIRTEDLQGARAVLQDDVSWAAANLPKLRQTIAVDLAVVLLRSNEYADAQRIISAVDIPTERVLVQVLLWQIAFQARRTGAWSMPRLDHAAQDSQATVQREVERILGQLPLDRIADGFLRADLFPD</sequence>
<dbReference type="NCBIfam" id="NF047398">
    <property type="entry name" value="AAA_KGGVGR"/>
    <property type="match status" value="1"/>
</dbReference>
<dbReference type="SUPFAM" id="SSF52540">
    <property type="entry name" value="P-loop containing nucleoside triphosphate hydrolases"/>
    <property type="match status" value="2"/>
</dbReference>
<evidence type="ECO:0000313" key="2">
    <source>
        <dbReference type="Proteomes" id="UP000278962"/>
    </source>
</evidence>
<dbReference type="OrthoDB" id="580767at2"/>
<keyword evidence="2" id="KW-1185">Reference proteome</keyword>
<comment type="caution">
    <text evidence="1">The sequence shown here is derived from an EMBL/GenBank/DDBJ whole genome shotgun (WGS) entry which is preliminary data.</text>
</comment>
<dbReference type="InterPro" id="IPR027417">
    <property type="entry name" value="P-loop_NTPase"/>
</dbReference>
<accession>A0A660LFJ7</accession>
<organism evidence="1 2">
    <name type="scientific">Solirubrobacter pauli</name>
    <dbReference type="NCBI Taxonomy" id="166793"/>
    <lineage>
        <taxon>Bacteria</taxon>
        <taxon>Bacillati</taxon>
        <taxon>Actinomycetota</taxon>
        <taxon>Thermoleophilia</taxon>
        <taxon>Solirubrobacterales</taxon>
        <taxon>Solirubrobacteraceae</taxon>
        <taxon>Solirubrobacter</taxon>
    </lineage>
</organism>
<dbReference type="PANTHER" id="PTHR47691">
    <property type="entry name" value="REGULATOR-RELATED"/>
    <property type="match status" value="1"/>
</dbReference>
<reference evidence="1 2" key="1">
    <citation type="submission" date="2018-10" db="EMBL/GenBank/DDBJ databases">
        <title>Genomic Encyclopedia of Archaeal and Bacterial Type Strains, Phase II (KMG-II): from individual species to whole genera.</title>
        <authorList>
            <person name="Goeker M."/>
        </authorList>
    </citation>
    <scope>NUCLEOTIDE SEQUENCE [LARGE SCALE GENOMIC DNA]</scope>
    <source>
        <strain evidence="1 2">DSM 14954</strain>
    </source>
</reference>
<name>A0A660LFJ7_9ACTN</name>